<dbReference type="SUPFAM" id="SSF54171">
    <property type="entry name" value="DNA-binding domain"/>
    <property type="match status" value="1"/>
</dbReference>
<evidence type="ECO:0000313" key="5">
    <source>
        <dbReference type="Proteomes" id="UP000299102"/>
    </source>
</evidence>
<organism evidence="4 5">
    <name type="scientific">Eumeta variegata</name>
    <name type="common">Bagworm moth</name>
    <name type="synonym">Eumeta japonica</name>
    <dbReference type="NCBI Taxonomy" id="151549"/>
    <lineage>
        <taxon>Eukaryota</taxon>
        <taxon>Metazoa</taxon>
        <taxon>Ecdysozoa</taxon>
        <taxon>Arthropoda</taxon>
        <taxon>Hexapoda</taxon>
        <taxon>Insecta</taxon>
        <taxon>Pterygota</taxon>
        <taxon>Neoptera</taxon>
        <taxon>Endopterygota</taxon>
        <taxon>Lepidoptera</taxon>
        <taxon>Glossata</taxon>
        <taxon>Ditrysia</taxon>
        <taxon>Tineoidea</taxon>
        <taxon>Psychidae</taxon>
        <taxon>Oiketicinae</taxon>
        <taxon>Eumeta</taxon>
    </lineage>
</organism>
<accession>A0A4C1WQJ2</accession>
<name>A0A4C1WQJ2_EUMVA</name>
<comment type="caution">
    <text evidence="4">The sequence shown here is derived from an EMBL/GenBank/DDBJ whole genome shotgun (WGS) entry which is preliminary data.</text>
</comment>
<dbReference type="SMART" id="SM00391">
    <property type="entry name" value="MBD"/>
    <property type="match status" value="1"/>
</dbReference>
<evidence type="ECO:0000256" key="2">
    <source>
        <dbReference type="SAM" id="MobiDB-lite"/>
    </source>
</evidence>
<dbReference type="Gene3D" id="3.30.890.10">
    <property type="entry name" value="Methyl-cpg-binding Protein 2, Chain A"/>
    <property type="match status" value="1"/>
</dbReference>
<reference evidence="4 5" key="1">
    <citation type="journal article" date="2019" name="Commun. Biol.">
        <title>The bagworm genome reveals a unique fibroin gene that provides high tensile strength.</title>
        <authorList>
            <person name="Kono N."/>
            <person name="Nakamura H."/>
            <person name="Ohtoshi R."/>
            <person name="Tomita M."/>
            <person name="Numata K."/>
            <person name="Arakawa K."/>
        </authorList>
    </citation>
    <scope>NUCLEOTIDE SEQUENCE [LARGE SCALE GENOMIC DNA]</scope>
</reference>
<dbReference type="GO" id="GO:0003677">
    <property type="term" value="F:DNA binding"/>
    <property type="evidence" value="ECO:0007669"/>
    <property type="project" value="InterPro"/>
</dbReference>
<evidence type="ECO:0000256" key="1">
    <source>
        <dbReference type="SAM" id="Coils"/>
    </source>
</evidence>
<evidence type="ECO:0000259" key="3">
    <source>
        <dbReference type="PROSITE" id="PS50982"/>
    </source>
</evidence>
<dbReference type="STRING" id="151549.A0A4C1WQJ2"/>
<keyword evidence="1" id="KW-0175">Coiled coil</keyword>
<dbReference type="PROSITE" id="PS50982">
    <property type="entry name" value="MBD"/>
    <property type="match status" value="1"/>
</dbReference>
<feature type="coiled-coil region" evidence="1">
    <location>
        <begin position="28"/>
        <end position="55"/>
    </location>
</feature>
<dbReference type="CDD" id="cd00122">
    <property type="entry name" value="MBD"/>
    <property type="match status" value="1"/>
</dbReference>
<dbReference type="OrthoDB" id="71166at2759"/>
<feature type="domain" description="MBD" evidence="3">
    <location>
        <begin position="118"/>
        <end position="189"/>
    </location>
</feature>
<keyword evidence="5" id="KW-1185">Reference proteome</keyword>
<dbReference type="Proteomes" id="UP000299102">
    <property type="component" value="Unassembled WGS sequence"/>
</dbReference>
<dbReference type="InterPro" id="IPR016177">
    <property type="entry name" value="DNA-bd_dom_sf"/>
</dbReference>
<evidence type="ECO:0000313" key="4">
    <source>
        <dbReference type="EMBL" id="GBP53756.1"/>
    </source>
</evidence>
<feature type="region of interest" description="Disordered" evidence="2">
    <location>
        <begin position="97"/>
        <end position="117"/>
    </location>
</feature>
<sequence length="316" mass="34380">MTDTPCAPEASDDVLAPVVVNNFKGFEQNEMDNSILDYRRVLERLEEELACDEAALTPVRYVSVAPAGRRIRRDRDAEGSRPSSALSVRSDVSALGSDAVSAPSSPAGGGGRRRPTADWSSALLRAPLEQGWRRELVYRATLDHHSRRNADIYYYTPAGKKLRSTREIAENLSGTGFALENFSFFKEPLGLDDPEKEIIRDAKVIRRLESPQSPALAAAPVEGKRTPKPKLPKGATPPPAPASGAVVATEKIKLLHKNESAGQLGHVPPNGIDENQKRLCQMNTAGGIELPIEAFSGRFSLILQHEAAEHGRPHVD</sequence>
<dbReference type="InterPro" id="IPR001739">
    <property type="entry name" value="Methyl_CpG_DNA-bd"/>
</dbReference>
<gene>
    <name evidence="4" type="primary">BAZ2B</name>
    <name evidence="4" type="ORF">EVAR_84239_1</name>
</gene>
<dbReference type="EMBL" id="BGZK01000633">
    <property type="protein sequence ID" value="GBP53756.1"/>
    <property type="molecule type" value="Genomic_DNA"/>
</dbReference>
<proteinExistence type="predicted"/>
<protein>
    <submittedName>
        <fullName evidence="4">Bromodomain adjacent to zinc finger domain protein 2B</fullName>
    </submittedName>
</protein>
<feature type="region of interest" description="Disordered" evidence="2">
    <location>
        <begin position="210"/>
        <end position="243"/>
    </location>
</feature>
<dbReference type="AlphaFoldDB" id="A0A4C1WQJ2"/>
<dbReference type="Pfam" id="PF01429">
    <property type="entry name" value="MBD"/>
    <property type="match status" value="1"/>
</dbReference>